<keyword evidence="3" id="KW-1185">Reference proteome</keyword>
<dbReference type="eggNOG" id="ENOG502RU8J">
    <property type="taxonomic scope" value="Eukaryota"/>
</dbReference>
<dbReference type="EMBL" id="KI395058">
    <property type="protein sequence ID" value="ERM99046.1"/>
    <property type="molecule type" value="Genomic_DNA"/>
</dbReference>
<evidence type="ECO:0000313" key="3">
    <source>
        <dbReference type="Proteomes" id="UP000017836"/>
    </source>
</evidence>
<evidence type="ECO:0000256" key="1">
    <source>
        <dbReference type="SAM" id="MobiDB-lite"/>
    </source>
</evidence>
<name>W1NQ61_AMBTC</name>
<accession>W1NQ61</accession>
<feature type="region of interest" description="Disordered" evidence="1">
    <location>
        <begin position="72"/>
        <end position="129"/>
    </location>
</feature>
<dbReference type="AlphaFoldDB" id="W1NQ61"/>
<sequence length="138" mass="15637">MKKRNRLEQKRLNDLVFVQYNQRLKDRHQERFQIEDPIIVEDLDQTSEWLVKPNAKDEHVFEGESLTCPSARGGWFRIDPGESYKIPNTKEGEGSGPGKGTGEGEEEGSDEEKNDDLEGRGGCRLRGDKGRRFLCGGG</sequence>
<reference evidence="3" key="1">
    <citation type="journal article" date="2013" name="Science">
        <title>The Amborella genome and the evolution of flowering plants.</title>
        <authorList>
            <consortium name="Amborella Genome Project"/>
        </authorList>
    </citation>
    <scope>NUCLEOTIDE SEQUENCE [LARGE SCALE GENOMIC DNA]</scope>
</reference>
<protein>
    <submittedName>
        <fullName evidence="2">Uncharacterized protein</fullName>
    </submittedName>
</protein>
<dbReference type="HOGENOM" id="CLU_154104_0_0_1"/>
<gene>
    <name evidence="2" type="ORF">AMTR_s00101p00073470</name>
</gene>
<dbReference type="Proteomes" id="UP000017836">
    <property type="component" value="Unassembled WGS sequence"/>
</dbReference>
<evidence type="ECO:0000313" key="2">
    <source>
        <dbReference type="EMBL" id="ERM99046.1"/>
    </source>
</evidence>
<feature type="compositionally biased region" description="Basic and acidic residues" evidence="1">
    <location>
        <begin position="116"/>
        <end position="129"/>
    </location>
</feature>
<proteinExistence type="predicted"/>
<feature type="compositionally biased region" description="Acidic residues" evidence="1">
    <location>
        <begin position="103"/>
        <end position="115"/>
    </location>
</feature>
<dbReference type="Gramene" id="ERM99046">
    <property type="protein sequence ID" value="ERM99046"/>
    <property type="gene ID" value="AMTR_s00101p00073470"/>
</dbReference>
<organism evidence="2 3">
    <name type="scientific">Amborella trichopoda</name>
    <dbReference type="NCBI Taxonomy" id="13333"/>
    <lineage>
        <taxon>Eukaryota</taxon>
        <taxon>Viridiplantae</taxon>
        <taxon>Streptophyta</taxon>
        <taxon>Embryophyta</taxon>
        <taxon>Tracheophyta</taxon>
        <taxon>Spermatophyta</taxon>
        <taxon>Magnoliopsida</taxon>
        <taxon>Amborellales</taxon>
        <taxon>Amborellaceae</taxon>
        <taxon>Amborella</taxon>
    </lineage>
</organism>